<evidence type="ECO:0000313" key="2">
    <source>
        <dbReference type="EMBL" id="TPW26494.1"/>
    </source>
</evidence>
<reference evidence="2 3" key="1">
    <citation type="submission" date="2019-06" db="EMBL/GenBank/DDBJ databases">
        <authorList>
            <person name="Li M."/>
        </authorList>
    </citation>
    <scope>NUCLEOTIDE SEQUENCE [LARGE SCALE GENOMIC DNA]</scope>
    <source>
        <strain evidence="2 3">BGMRC2036</strain>
    </source>
</reference>
<protein>
    <submittedName>
        <fullName evidence="2">Uncharacterized protein</fullName>
    </submittedName>
</protein>
<feature type="transmembrane region" description="Helical" evidence="1">
    <location>
        <begin position="120"/>
        <end position="138"/>
    </location>
</feature>
<evidence type="ECO:0000313" key="3">
    <source>
        <dbReference type="Proteomes" id="UP000318801"/>
    </source>
</evidence>
<evidence type="ECO:0000256" key="1">
    <source>
        <dbReference type="SAM" id="Phobius"/>
    </source>
</evidence>
<name>A0A506U0J4_9HYPH</name>
<feature type="transmembrane region" description="Helical" evidence="1">
    <location>
        <begin position="64"/>
        <end position="86"/>
    </location>
</feature>
<dbReference type="Proteomes" id="UP000318801">
    <property type="component" value="Unassembled WGS sequence"/>
</dbReference>
<accession>A0A506U0J4</accession>
<keyword evidence="1" id="KW-1133">Transmembrane helix</keyword>
<sequence length="139" mass="15348">MAALLSFLVKIGAGGILDKAVALLESRAAAATDQKKIEADLTAEYLKQVIEETRTLADLNAKKLAVPWFWIFAALFLVPLAIWWAAICLYNMLWCPDCVYAQTWTIAAFPAPLDQWAGNMIQWVFYIGSGVAGLRAILK</sequence>
<dbReference type="EMBL" id="VHLG01000029">
    <property type="protein sequence ID" value="TPW26494.1"/>
    <property type="molecule type" value="Genomic_DNA"/>
</dbReference>
<gene>
    <name evidence="2" type="ORF">FJU08_22220</name>
</gene>
<keyword evidence="1" id="KW-0812">Transmembrane</keyword>
<comment type="caution">
    <text evidence="2">The sequence shown here is derived from an EMBL/GenBank/DDBJ whole genome shotgun (WGS) entry which is preliminary data.</text>
</comment>
<dbReference type="AlphaFoldDB" id="A0A506U0J4"/>
<keyword evidence="1" id="KW-0472">Membrane</keyword>
<proteinExistence type="predicted"/>
<dbReference type="OrthoDB" id="8449249at2"/>
<keyword evidence="3" id="KW-1185">Reference proteome</keyword>
<organism evidence="2 3">
    <name type="scientific">Martelella alba</name>
    <dbReference type="NCBI Taxonomy" id="2590451"/>
    <lineage>
        <taxon>Bacteria</taxon>
        <taxon>Pseudomonadati</taxon>
        <taxon>Pseudomonadota</taxon>
        <taxon>Alphaproteobacteria</taxon>
        <taxon>Hyphomicrobiales</taxon>
        <taxon>Aurantimonadaceae</taxon>
        <taxon>Martelella</taxon>
    </lineage>
</organism>